<dbReference type="EMBL" id="JBIMSN010000154">
    <property type="protein sequence ID" value="MFH5232627.1"/>
    <property type="molecule type" value="Genomic_DNA"/>
</dbReference>
<dbReference type="Proteomes" id="UP001609176">
    <property type="component" value="Unassembled WGS sequence"/>
</dbReference>
<dbReference type="EMBL" id="JBIMSP010000014">
    <property type="protein sequence ID" value="MFH5242496.1"/>
    <property type="molecule type" value="Genomic_DNA"/>
</dbReference>
<evidence type="ECO:0000313" key="4">
    <source>
        <dbReference type="Proteomes" id="UP001609175"/>
    </source>
</evidence>
<evidence type="ECO:0000313" key="1">
    <source>
        <dbReference type="EMBL" id="MFH5209890.1"/>
    </source>
</evidence>
<dbReference type="InterPro" id="IPR012338">
    <property type="entry name" value="Beta-lactam/transpept-like"/>
</dbReference>
<dbReference type="Proteomes" id="UP001609175">
    <property type="component" value="Unassembled WGS sequence"/>
</dbReference>
<dbReference type="RefSeq" id="WP_395115623.1">
    <property type="nucleotide sequence ID" value="NZ_JBIMSN010000154.1"/>
</dbReference>
<evidence type="ECO:0000313" key="5">
    <source>
        <dbReference type="Proteomes" id="UP001609176"/>
    </source>
</evidence>
<proteinExistence type="predicted"/>
<dbReference type="SUPFAM" id="SSF56601">
    <property type="entry name" value="beta-lactamase/transpeptidase-like"/>
    <property type="match status" value="1"/>
</dbReference>
<reference evidence="4 5" key="1">
    <citation type="submission" date="2024-10" db="EMBL/GenBank/DDBJ databases">
        <authorList>
            <person name="Riesco R."/>
        </authorList>
    </citation>
    <scope>NUCLEOTIDE SEQUENCE [LARGE SCALE GENOMIC DNA]</scope>
    <source>
        <strain evidence="3 5">NCIMB 15448</strain>
        <strain evidence="1 4">NCIMB 15449</strain>
        <strain evidence="2 6">NCIMB 15450</strain>
    </source>
</reference>
<gene>
    <name evidence="3" type="ORF">ACHIPV_11460</name>
    <name evidence="1" type="ORF">ACHIPZ_17050</name>
    <name evidence="2" type="ORF">ACHIRB_29275</name>
</gene>
<dbReference type="Proteomes" id="UP001609219">
    <property type="component" value="Unassembled WGS sequence"/>
</dbReference>
<comment type="caution">
    <text evidence="3">The sequence shown here is derived from an EMBL/GenBank/DDBJ whole genome shotgun (WGS) entry which is preliminary data.</text>
</comment>
<dbReference type="Gene3D" id="3.40.710.10">
    <property type="entry name" value="DD-peptidase/beta-lactamase superfamily"/>
    <property type="match status" value="1"/>
</dbReference>
<keyword evidence="6" id="KW-1185">Reference proteome</keyword>
<dbReference type="EMBL" id="JBIMSO010000058">
    <property type="protein sequence ID" value="MFH5209890.1"/>
    <property type="molecule type" value="Genomic_DNA"/>
</dbReference>
<name>A0ABW7KPY2_9NOCA</name>
<organism evidence="3 5">
    <name type="scientific">Antrihabitans spumae</name>
    <dbReference type="NCBI Taxonomy" id="3373370"/>
    <lineage>
        <taxon>Bacteria</taxon>
        <taxon>Bacillati</taxon>
        <taxon>Actinomycetota</taxon>
        <taxon>Actinomycetes</taxon>
        <taxon>Mycobacteriales</taxon>
        <taxon>Nocardiaceae</taxon>
        <taxon>Antrihabitans</taxon>
    </lineage>
</organism>
<accession>A0ABW7KPY2</accession>
<evidence type="ECO:0000313" key="6">
    <source>
        <dbReference type="Proteomes" id="UP001609219"/>
    </source>
</evidence>
<evidence type="ECO:0000313" key="2">
    <source>
        <dbReference type="EMBL" id="MFH5232627.1"/>
    </source>
</evidence>
<sequence>MQQRISAANAYIATRPGTVGYVVGDRVTGASYRNDGADTPVWTASTIKLAMVVDLLTRNRAGSITLTDEDRDEIQQMLHSSDDEAADGLWFRYAGDDHLTFNNNFPTYGMVDLVPYDGFIEYFPYWGFQQCTPEDLDRLINYVLTRMDPADTAYIVGEMQRVDPNQQWGVWGAGPAAAPGNKDGWSEESTGWVINSVGFAGPGQRYTLAIMNSLNGEGSFDDGTETDSRVAQLLFGGRA</sequence>
<evidence type="ECO:0000313" key="3">
    <source>
        <dbReference type="EMBL" id="MFH5242496.1"/>
    </source>
</evidence>
<protein>
    <submittedName>
        <fullName evidence="3">Tat pathway signal sequence</fullName>
    </submittedName>
</protein>